<feature type="compositionally biased region" description="Polar residues" evidence="1">
    <location>
        <begin position="72"/>
        <end position="90"/>
    </location>
</feature>
<evidence type="ECO:0000313" key="3">
    <source>
        <dbReference type="Proteomes" id="UP000324800"/>
    </source>
</evidence>
<feature type="compositionally biased region" description="Polar residues" evidence="1">
    <location>
        <begin position="13"/>
        <end position="24"/>
    </location>
</feature>
<comment type="caution">
    <text evidence="2">The sequence shown here is derived from an EMBL/GenBank/DDBJ whole genome shotgun (WGS) entry which is preliminary data.</text>
</comment>
<proteinExistence type="predicted"/>
<dbReference type="EMBL" id="SNRW01034049">
    <property type="protein sequence ID" value="KAA6355784.1"/>
    <property type="molecule type" value="Genomic_DNA"/>
</dbReference>
<accession>A0A5J4TBM3</accession>
<name>A0A5J4TBM3_9EUKA</name>
<reference evidence="2 3" key="1">
    <citation type="submission" date="2019-03" db="EMBL/GenBank/DDBJ databases">
        <title>Single cell metagenomics reveals metabolic interactions within the superorganism composed of flagellate Streblomastix strix and complex community of Bacteroidetes bacteria on its surface.</title>
        <authorList>
            <person name="Treitli S.C."/>
            <person name="Kolisko M."/>
            <person name="Husnik F."/>
            <person name="Keeling P."/>
            <person name="Hampl V."/>
        </authorList>
    </citation>
    <scope>NUCLEOTIDE SEQUENCE [LARGE SCALE GENOMIC DNA]</scope>
    <source>
        <strain evidence="2">ST1C</strain>
    </source>
</reference>
<feature type="compositionally biased region" description="Polar residues" evidence="1">
    <location>
        <begin position="149"/>
        <end position="169"/>
    </location>
</feature>
<feature type="compositionally biased region" description="Basic and acidic residues" evidence="1">
    <location>
        <begin position="185"/>
        <end position="198"/>
    </location>
</feature>
<evidence type="ECO:0000256" key="1">
    <source>
        <dbReference type="SAM" id="MobiDB-lite"/>
    </source>
</evidence>
<dbReference type="AlphaFoldDB" id="A0A5J4TBM3"/>
<organism evidence="2 3">
    <name type="scientific">Streblomastix strix</name>
    <dbReference type="NCBI Taxonomy" id="222440"/>
    <lineage>
        <taxon>Eukaryota</taxon>
        <taxon>Metamonada</taxon>
        <taxon>Preaxostyla</taxon>
        <taxon>Oxymonadida</taxon>
        <taxon>Streblomastigidae</taxon>
        <taxon>Streblomastix</taxon>
    </lineage>
</organism>
<feature type="compositionally biased region" description="Basic residues" evidence="1">
    <location>
        <begin position="25"/>
        <end position="38"/>
    </location>
</feature>
<feature type="compositionally biased region" description="Basic and acidic residues" evidence="1">
    <location>
        <begin position="106"/>
        <end position="120"/>
    </location>
</feature>
<sequence length="239" mass="26365">MISMGMNKDKPVIQSQVSDTPTQKITHRGGVKQRKKKLGRELEQLKANQQLQLEEINYLKNMNVETPDIQGTVGQLTGLQPSSGAQSPSLSAGLRLKEMGPISASNRERTDLQINEGHEDNAEEEENEQTDDAALFQNKDYRVKVASQHPVQENLGTQPQTNQGLNALSQMDKDDSGPTPVGVQEKPKQRKGSEKTKIESLNASIEPNKGRNVHTQTQAASSVPKPQDTHKKSKKNAEQ</sequence>
<feature type="non-terminal residue" evidence="2">
    <location>
        <position position="239"/>
    </location>
</feature>
<dbReference type="Proteomes" id="UP000324800">
    <property type="component" value="Unassembled WGS sequence"/>
</dbReference>
<feature type="compositionally biased region" description="Acidic residues" evidence="1">
    <location>
        <begin position="121"/>
        <end position="131"/>
    </location>
</feature>
<evidence type="ECO:0000313" key="2">
    <source>
        <dbReference type="EMBL" id="KAA6355784.1"/>
    </source>
</evidence>
<feature type="compositionally biased region" description="Basic and acidic residues" evidence="1">
    <location>
        <begin position="227"/>
        <end position="239"/>
    </location>
</feature>
<feature type="region of interest" description="Disordered" evidence="1">
    <location>
        <begin position="72"/>
        <end position="239"/>
    </location>
</feature>
<protein>
    <submittedName>
        <fullName evidence="2">Uncharacterized protein</fullName>
    </submittedName>
</protein>
<feature type="region of interest" description="Disordered" evidence="1">
    <location>
        <begin position="1"/>
        <end position="38"/>
    </location>
</feature>
<gene>
    <name evidence="2" type="ORF">EZS28_048689</name>
</gene>